<dbReference type="EMBL" id="LAZR01038476">
    <property type="protein sequence ID" value="KKL19474.1"/>
    <property type="molecule type" value="Genomic_DNA"/>
</dbReference>
<protein>
    <submittedName>
        <fullName evidence="1">Uncharacterized protein</fullName>
    </submittedName>
</protein>
<sequence>KVIQKLETVTAPAPVPAPVTAALSKTESIPLISMRVRDIRKRIAKIKDLEYLNQLLEQETKGKNRATATVAIEHRIKAVRN</sequence>
<feature type="non-terminal residue" evidence="1">
    <location>
        <position position="1"/>
    </location>
</feature>
<accession>A0A0F9BC26</accession>
<name>A0A0F9BC26_9ZZZZ</name>
<evidence type="ECO:0000313" key="1">
    <source>
        <dbReference type="EMBL" id="KKL19474.1"/>
    </source>
</evidence>
<organism evidence="1">
    <name type="scientific">marine sediment metagenome</name>
    <dbReference type="NCBI Taxonomy" id="412755"/>
    <lineage>
        <taxon>unclassified sequences</taxon>
        <taxon>metagenomes</taxon>
        <taxon>ecological metagenomes</taxon>
    </lineage>
</organism>
<dbReference type="AlphaFoldDB" id="A0A0F9BC26"/>
<proteinExistence type="predicted"/>
<gene>
    <name evidence="1" type="ORF">LCGC14_2465070</name>
</gene>
<comment type="caution">
    <text evidence="1">The sequence shown here is derived from an EMBL/GenBank/DDBJ whole genome shotgun (WGS) entry which is preliminary data.</text>
</comment>
<reference evidence="1" key="1">
    <citation type="journal article" date="2015" name="Nature">
        <title>Complex archaea that bridge the gap between prokaryotes and eukaryotes.</title>
        <authorList>
            <person name="Spang A."/>
            <person name="Saw J.H."/>
            <person name="Jorgensen S.L."/>
            <person name="Zaremba-Niedzwiedzka K."/>
            <person name="Martijn J."/>
            <person name="Lind A.E."/>
            <person name="van Eijk R."/>
            <person name="Schleper C."/>
            <person name="Guy L."/>
            <person name="Ettema T.J."/>
        </authorList>
    </citation>
    <scope>NUCLEOTIDE SEQUENCE</scope>
</reference>